<evidence type="ECO:0000256" key="4">
    <source>
        <dbReference type="SAM" id="SignalP"/>
    </source>
</evidence>
<dbReference type="Gene3D" id="2.40.20.10">
    <property type="entry name" value="Plasminogen Kringle 4"/>
    <property type="match status" value="1"/>
</dbReference>
<evidence type="ECO:0000256" key="1">
    <source>
        <dbReference type="ARBA" id="ARBA00022572"/>
    </source>
</evidence>
<evidence type="ECO:0000256" key="2">
    <source>
        <dbReference type="ARBA" id="ARBA00023157"/>
    </source>
</evidence>
<evidence type="ECO:0000259" key="5">
    <source>
        <dbReference type="PROSITE" id="PS50070"/>
    </source>
</evidence>
<proteinExistence type="predicted"/>
<dbReference type="PROSITE" id="PS00021">
    <property type="entry name" value="KRINGLE_1"/>
    <property type="match status" value="1"/>
</dbReference>
<keyword evidence="4" id="KW-0732">Signal</keyword>
<dbReference type="Gene3D" id="3.30.60.30">
    <property type="match status" value="1"/>
</dbReference>
<sequence length="188" mass="20839">MNTYIILLVVLILPALTLGKKPNKGGVVRGNRRGTVRNTNIKSPGDACGCTGIIRRPVCGTDGNTYNNVCELNCANQNSQVDNRRCCKDSVCKEYVGRENLNGRCKRWIDNRGIYTPKPDPIRDENFPERSVRNAQNYCRNPDKGKSGLWCYTGVGKPLQYERCVNVPQCSITVAYQGECRSIGSTSG</sequence>
<feature type="domain" description="Kazal-like" evidence="6">
    <location>
        <begin position="42"/>
        <end position="86"/>
    </location>
</feature>
<organism evidence="7">
    <name type="scientific">Notodromas monacha</name>
    <dbReference type="NCBI Taxonomy" id="399045"/>
    <lineage>
        <taxon>Eukaryota</taxon>
        <taxon>Metazoa</taxon>
        <taxon>Ecdysozoa</taxon>
        <taxon>Arthropoda</taxon>
        <taxon>Crustacea</taxon>
        <taxon>Oligostraca</taxon>
        <taxon>Ostracoda</taxon>
        <taxon>Podocopa</taxon>
        <taxon>Podocopida</taxon>
        <taxon>Cypridocopina</taxon>
        <taxon>Cypridoidea</taxon>
        <taxon>Cyprididae</taxon>
        <taxon>Notodromas</taxon>
    </lineage>
</organism>
<evidence type="ECO:0000256" key="3">
    <source>
        <dbReference type="PROSITE-ProRule" id="PRU00121"/>
    </source>
</evidence>
<dbReference type="SMART" id="SM00130">
    <property type="entry name" value="KR"/>
    <property type="match status" value="1"/>
</dbReference>
<dbReference type="SUPFAM" id="SSF100895">
    <property type="entry name" value="Kazal-type serine protease inhibitors"/>
    <property type="match status" value="1"/>
</dbReference>
<dbReference type="EMBL" id="OA885230">
    <property type="protein sequence ID" value="CAD7281799.1"/>
    <property type="molecule type" value="Genomic_DNA"/>
</dbReference>
<evidence type="ECO:0000313" key="8">
    <source>
        <dbReference type="Proteomes" id="UP000678499"/>
    </source>
</evidence>
<dbReference type="EMBL" id="CAJPEX010003193">
    <property type="protein sequence ID" value="CAG0921951.1"/>
    <property type="molecule type" value="Genomic_DNA"/>
</dbReference>
<dbReference type="PROSITE" id="PS51465">
    <property type="entry name" value="KAZAL_2"/>
    <property type="match status" value="1"/>
</dbReference>
<gene>
    <name evidence="7" type="ORF">NMOB1V02_LOCUS9435</name>
</gene>
<dbReference type="InterPro" id="IPR018056">
    <property type="entry name" value="Kringle_CS"/>
</dbReference>
<dbReference type="InterPro" id="IPR002350">
    <property type="entry name" value="Kazal_dom"/>
</dbReference>
<dbReference type="SUPFAM" id="SSF57440">
    <property type="entry name" value="Kringle-like"/>
    <property type="match status" value="1"/>
</dbReference>
<feature type="domain" description="Kringle" evidence="5">
    <location>
        <begin position="105"/>
        <end position="170"/>
    </location>
</feature>
<dbReference type="OrthoDB" id="6338524at2759"/>
<protein>
    <submittedName>
        <fullName evidence="7">Uncharacterized protein</fullName>
    </submittedName>
</protein>
<evidence type="ECO:0000259" key="6">
    <source>
        <dbReference type="PROSITE" id="PS51465"/>
    </source>
</evidence>
<dbReference type="InterPro" id="IPR013806">
    <property type="entry name" value="Kringle-like"/>
</dbReference>
<keyword evidence="2" id="KW-1015">Disulfide bond</keyword>
<dbReference type="InterPro" id="IPR000001">
    <property type="entry name" value="Kringle"/>
</dbReference>
<comment type="caution">
    <text evidence="3">Lacks conserved residue(s) required for the propagation of feature annotation.</text>
</comment>
<name>A0A7R9BUF2_9CRUS</name>
<keyword evidence="8" id="KW-1185">Reference proteome</keyword>
<keyword evidence="1 3" id="KW-0420">Kringle</keyword>
<feature type="signal peptide" evidence="4">
    <location>
        <begin position="1"/>
        <end position="19"/>
    </location>
</feature>
<accession>A0A7R9BUF2</accession>
<dbReference type="InterPro" id="IPR038178">
    <property type="entry name" value="Kringle_sf"/>
</dbReference>
<feature type="chain" id="PRO_5036210263" evidence="4">
    <location>
        <begin position="20"/>
        <end position="188"/>
    </location>
</feature>
<evidence type="ECO:0000313" key="7">
    <source>
        <dbReference type="EMBL" id="CAD7281799.1"/>
    </source>
</evidence>
<dbReference type="Pfam" id="PF07648">
    <property type="entry name" value="Kazal_2"/>
    <property type="match status" value="1"/>
</dbReference>
<reference evidence="7" key="1">
    <citation type="submission" date="2020-11" db="EMBL/GenBank/DDBJ databases">
        <authorList>
            <person name="Tran Van P."/>
        </authorList>
    </citation>
    <scope>NUCLEOTIDE SEQUENCE</scope>
</reference>
<dbReference type="AlphaFoldDB" id="A0A7R9BUF2"/>
<dbReference type="CDD" id="cd00104">
    <property type="entry name" value="KAZAL_FS"/>
    <property type="match status" value="1"/>
</dbReference>
<dbReference type="SMART" id="SM00280">
    <property type="entry name" value="KAZAL"/>
    <property type="match status" value="1"/>
</dbReference>
<dbReference type="InterPro" id="IPR036058">
    <property type="entry name" value="Kazal_dom_sf"/>
</dbReference>
<dbReference type="PROSITE" id="PS50070">
    <property type="entry name" value="KRINGLE_2"/>
    <property type="match status" value="1"/>
</dbReference>
<dbReference type="Proteomes" id="UP000678499">
    <property type="component" value="Unassembled WGS sequence"/>
</dbReference>